<proteinExistence type="predicted"/>
<feature type="domain" description="Glycosyltransferase subfamily 4-like N-terminal" evidence="5">
    <location>
        <begin position="53"/>
        <end position="143"/>
    </location>
</feature>
<evidence type="ECO:0000256" key="1">
    <source>
        <dbReference type="ARBA" id="ARBA00021292"/>
    </source>
</evidence>
<dbReference type="Gene3D" id="3.40.50.2000">
    <property type="entry name" value="Glycogen Phosphorylase B"/>
    <property type="match status" value="2"/>
</dbReference>
<dbReference type="Pfam" id="PF13439">
    <property type="entry name" value="Glyco_transf_4"/>
    <property type="match status" value="1"/>
</dbReference>
<reference evidence="7" key="1">
    <citation type="submission" date="2013-08" db="EMBL/GenBank/DDBJ databases">
        <title>Intrasporangium oryzae NRRL B-24470.</title>
        <authorList>
            <person name="Liu H."/>
            <person name="Wang G."/>
        </authorList>
    </citation>
    <scope>NUCLEOTIDE SEQUENCE [LARGE SCALE GENOMIC DNA]</scope>
    <source>
        <strain evidence="7">Q5-1</strain>
    </source>
</reference>
<evidence type="ECO:0000256" key="2">
    <source>
        <dbReference type="ARBA" id="ARBA00022676"/>
    </source>
</evidence>
<dbReference type="PANTHER" id="PTHR45947:SF3">
    <property type="entry name" value="SULFOQUINOVOSYL TRANSFERASE SQD2"/>
    <property type="match status" value="1"/>
</dbReference>
<organism evidence="6 7">
    <name type="scientific">Intrasporangium chromatireducens Q5-1</name>
    <dbReference type="NCBI Taxonomy" id="584657"/>
    <lineage>
        <taxon>Bacteria</taxon>
        <taxon>Bacillati</taxon>
        <taxon>Actinomycetota</taxon>
        <taxon>Actinomycetes</taxon>
        <taxon>Micrococcales</taxon>
        <taxon>Intrasporangiaceae</taxon>
        <taxon>Intrasporangium</taxon>
    </lineage>
</organism>
<evidence type="ECO:0000259" key="5">
    <source>
        <dbReference type="Pfam" id="PF13439"/>
    </source>
</evidence>
<keyword evidence="2" id="KW-0328">Glycosyltransferase</keyword>
<dbReference type="InterPro" id="IPR001296">
    <property type="entry name" value="Glyco_trans_1"/>
</dbReference>
<dbReference type="Pfam" id="PF00534">
    <property type="entry name" value="Glycos_transf_1"/>
    <property type="match status" value="1"/>
</dbReference>
<dbReference type="AlphaFoldDB" id="W9GJG4"/>
<keyword evidence="7" id="KW-1185">Reference proteome</keyword>
<name>W9GJG4_9MICO</name>
<dbReference type="InterPro" id="IPR028098">
    <property type="entry name" value="Glyco_trans_4-like_N"/>
</dbReference>
<dbReference type="GO" id="GO:0016757">
    <property type="term" value="F:glycosyltransferase activity"/>
    <property type="evidence" value="ECO:0007669"/>
    <property type="project" value="InterPro"/>
</dbReference>
<protein>
    <recommendedName>
        <fullName evidence="1">D-inositol 3-phosphate glycosyltransferase</fullName>
    </recommendedName>
</protein>
<evidence type="ECO:0000256" key="3">
    <source>
        <dbReference type="ARBA" id="ARBA00022679"/>
    </source>
</evidence>
<accession>W9GJG4</accession>
<evidence type="ECO:0000313" key="7">
    <source>
        <dbReference type="Proteomes" id="UP000019494"/>
    </source>
</evidence>
<comment type="caution">
    <text evidence="6">The sequence shown here is derived from an EMBL/GenBank/DDBJ whole genome shotgun (WGS) entry which is preliminary data.</text>
</comment>
<gene>
    <name evidence="6" type="ORF">N864_02185</name>
</gene>
<sequence>MGRVLCREARRSEFVHTLGQRHGAWRTTREPLRHRDQVVKVLYSFPHPIGAPGIGLTAWHQVDALARAGVDVTVVCTSVRKRFDAELPVHTLSLLGPVRPRMVGLNRTYSLHDWVVSQLIRSLKPDLVHLWPRAVLKSAAMARLMGLVSVREAPSPYTRLAVQQARAAWAEIGLPVPQGHFHDLGEEQLTLEDAEFAAVDFVIVGSEQAAASFGVAPFPVQVRVNEYGYDDRVQQSRRRTIGGLSRDFVFIGRLEPTKGVHQLLECWAAASPPEGAGLVLYGDIDASTLKRLGPLLSHDHVRLGGYCNNVESVLDSADVLVLPSRSEGSALVGYEALGRGVIPLVSDASGCPVVHGVSGLVHHAGDSAQLTGHLKAVLADTSLVSRLRHGGREERGKWTWEASGRRLAALYDDLLNAPRRVPAQGAS</sequence>
<feature type="domain" description="Glycosyl transferase family 1" evidence="4">
    <location>
        <begin position="245"/>
        <end position="393"/>
    </location>
</feature>
<dbReference type="EMBL" id="AWQS01000126">
    <property type="protein sequence ID" value="EWT05292.1"/>
    <property type="molecule type" value="Genomic_DNA"/>
</dbReference>
<keyword evidence="3 6" id="KW-0808">Transferase</keyword>
<evidence type="ECO:0000259" key="4">
    <source>
        <dbReference type="Pfam" id="PF00534"/>
    </source>
</evidence>
<dbReference type="InterPro" id="IPR050194">
    <property type="entry name" value="Glycosyltransferase_grp1"/>
</dbReference>
<evidence type="ECO:0000313" key="6">
    <source>
        <dbReference type="EMBL" id="EWT05292.1"/>
    </source>
</evidence>
<dbReference type="Proteomes" id="UP000019494">
    <property type="component" value="Unassembled WGS sequence"/>
</dbReference>
<dbReference type="SUPFAM" id="SSF53756">
    <property type="entry name" value="UDP-Glycosyltransferase/glycogen phosphorylase"/>
    <property type="match status" value="1"/>
</dbReference>
<dbReference type="PANTHER" id="PTHR45947">
    <property type="entry name" value="SULFOQUINOVOSYL TRANSFERASE SQD2"/>
    <property type="match status" value="1"/>
</dbReference>
<dbReference type="CDD" id="cd03801">
    <property type="entry name" value="GT4_PimA-like"/>
    <property type="match status" value="1"/>
</dbReference>